<evidence type="ECO:0000313" key="1">
    <source>
        <dbReference type="EMBL" id="MBV7264736.1"/>
    </source>
</evidence>
<dbReference type="EMBL" id="JAGSPB010000001">
    <property type="protein sequence ID" value="MBV7264736.1"/>
    <property type="molecule type" value="Genomic_DNA"/>
</dbReference>
<dbReference type="Proteomes" id="UP000699975">
    <property type="component" value="Unassembled WGS sequence"/>
</dbReference>
<reference evidence="1 2" key="1">
    <citation type="submission" date="2021-04" db="EMBL/GenBank/DDBJ databases">
        <authorList>
            <person name="Pira H."/>
            <person name="Risdian C."/>
            <person name="Wink J."/>
        </authorList>
    </citation>
    <scope>NUCLEOTIDE SEQUENCE [LARGE SCALE GENOMIC DNA]</scope>
    <source>
        <strain evidence="1 2">WH131</strain>
    </source>
</reference>
<gene>
    <name evidence="1" type="ORF">KCG45_00925</name>
</gene>
<comment type="caution">
    <text evidence="1">The sequence shown here is derived from an EMBL/GenBank/DDBJ whole genome shotgun (WGS) entry which is preliminary data.</text>
</comment>
<proteinExistence type="predicted"/>
<sequence>MRTIVILLIVFLVGLAAWFFLREDGVLEQVTEARVEQALLANRVPAPMAECMAARLVDRLSLNQLRKLERAAPQDGESRIPLSTGEALARLRRVDDPEALEAVVTVAGGCGFELLLQGR</sequence>
<organism evidence="1 2">
    <name type="scientific">Erythrobacter ani</name>
    <dbReference type="NCBI Taxonomy" id="2827235"/>
    <lineage>
        <taxon>Bacteria</taxon>
        <taxon>Pseudomonadati</taxon>
        <taxon>Pseudomonadota</taxon>
        <taxon>Alphaproteobacteria</taxon>
        <taxon>Sphingomonadales</taxon>
        <taxon>Erythrobacteraceae</taxon>
        <taxon>Erythrobacter/Porphyrobacter group</taxon>
        <taxon>Erythrobacter</taxon>
    </lineage>
</organism>
<accession>A0ABS6SIC6</accession>
<evidence type="ECO:0000313" key="2">
    <source>
        <dbReference type="Proteomes" id="UP000699975"/>
    </source>
</evidence>
<dbReference type="RefSeq" id="WP_218315279.1">
    <property type="nucleotide sequence ID" value="NZ_JAGSPB010000001.1"/>
</dbReference>
<keyword evidence="2" id="KW-1185">Reference proteome</keyword>
<name>A0ABS6SIC6_9SPHN</name>
<protein>
    <submittedName>
        <fullName evidence="1">Uncharacterized protein</fullName>
    </submittedName>
</protein>